<comment type="caution">
    <text evidence="5">The sequence shown here is derived from an EMBL/GenBank/DDBJ whole genome shotgun (WGS) entry which is preliminary data.</text>
</comment>
<keyword evidence="2" id="KW-0768">Sushi</keyword>
<evidence type="ECO:0000256" key="2">
    <source>
        <dbReference type="PROSITE-ProRule" id="PRU00302"/>
    </source>
</evidence>
<feature type="compositionally biased region" description="Basic and acidic residues" evidence="3">
    <location>
        <begin position="131"/>
        <end position="141"/>
    </location>
</feature>
<evidence type="ECO:0000259" key="4">
    <source>
        <dbReference type="PROSITE" id="PS50923"/>
    </source>
</evidence>
<dbReference type="AlphaFoldDB" id="A0AAV2PS23"/>
<feature type="region of interest" description="Disordered" evidence="3">
    <location>
        <begin position="107"/>
        <end position="141"/>
    </location>
</feature>
<feature type="non-terminal residue" evidence="5">
    <location>
        <position position="141"/>
    </location>
</feature>
<comment type="caution">
    <text evidence="2">Lacks conserved residue(s) required for the propagation of feature annotation.</text>
</comment>
<accession>A0AAV2PS23</accession>
<name>A0AAV2PS23_MEGNR</name>
<dbReference type="SUPFAM" id="SSF57535">
    <property type="entry name" value="Complement control module/SCR domain"/>
    <property type="match status" value="1"/>
</dbReference>
<dbReference type="InterPro" id="IPR000436">
    <property type="entry name" value="Sushi_SCR_CCP_dom"/>
</dbReference>
<evidence type="ECO:0000256" key="1">
    <source>
        <dbReference type="ARBA" id="ARBA00023157"/>
    </source>
</evidence>
<dbReference type="PROSITE" id="PS50923">
    <property type="entry name" value="SUSHI"/>
    <property type="match status" value="1"/>
</dbReference>
<keyword evidence="1" id="KW-1015">Disulfide bond</keyword>
<dbReference type="Gene3D" id="2.10.70.10">
    <property type="entry name" value="Complement Module, domain 1"/>
    <property type="match status" value="1"/>
</dbReference>
<dbReference type="InterPro" id="IPR035976">
    <property type="entry name" value="Sushi/SCR/CCP_sf"/>
</dbReference>
<evidence type="ECO:0000256" key="3">
    <source>
        <dbReference type="SAM" id="MobiDB-lite"/>
    </source>
</evidence>
<dbReference type="Proteomes" id="UP001497623">
    <property type="component" value="Unassembled WGS sequence"/>
</dbReference>
<gene>
    <name evidence="5" type="ORF">MNOR_LOCUS3637</name>
</gene>
<evidence type="ECO:0000313" key="5">
    <source>
        <dbReference type="EMBL" id="CAL4063782.1"/>
    </source>
</evidence>
<reference evidence="5 6" key="1">
    <citation type="submission" date="2024-05" db="EMBL/GenBank/DDBJ databases">
        <authorList>
            <person name="Wallberg A."/>
        </authorList>
    </citation>
    <scope>NUCLEOTIDE SEQUENCE [LARGE SCALE GENOMIC DNA]</scope>
</reference>
<proteinExistence type="predicted"/>
<feature type="non-terminal residue" evidence="5">
    <location>
        <position position="1"/>
    </location>
</feature>
<sequence length="141" mass="16102">CDLPLTRIGDITSDIDTEKKSFKPKDKVIYTCSPGFFMDYNDTLTEHTITCLGQLGDWWPLDWFTCKDKPVCEEPDEVDPPMVAEKSKRHLYLNGTMTYLCPPGMGWDDTDTSGDEASPQVRTCSQEDDEYLFKPESTEIK</sequence>
<feature type="domain" description="Sushi" evidence="4">
    <location>
        <begin position="1"/>
        <end position="68"/>
    </location>
</feature>
<keyword evidence="6" id="KW-1185">Reference proteome</keyword>
<dbReference type="Pfam" id="PF00084">
    <property type="entry name" value="Sushi"/>
    <property type="match status" value="1"/>
</dbReference>
<dbReference type="EMBL" id="CAXKWB010001266">
    <property type="protein sequence ID" value="CAL4063782.1"/>
    <property type="molecule type" value="Genomic_DNA"/>
</dbReference>
<protein>
    <recommendedName>
        <fullName evidence="4">Sushi domain-containing protein</fullName>
    </recommendedName>
</protein>
<evidence type="ECO:0000313" key="6">
    <source>
        <dbReference type="Proteomes" id="UP001497623"/>
    </source>
</evidence>
<organism evidence="5 6">
    <name type="scientific">Meganyctiphanes norvegica</name>
    <name type="common">Northern krill</name>
    <name type="synonym">Thysanopoda norvegica</name>
    <dbReference type="NCBI Taxonomy" id="48144"/>
    <lineage>
        <taxon>Eukaryota</taxon>
        <taxon>Metazoa</taxon>
        <taxon>Ecdysozoa</taxon>
        <taxon>Arthropoda</taxon>
        <taxon>Crustacea</taxon>
        <taxon>Multicrustacea</taxon>
        <taxon>Malacostraca</taxon>
        <taxon>Eumalacostraca</taxon>
        <taxon>Eucarida</taxon>
        <taxon>Euphausiacea</taxon>
        <taxon>Euphausiidae</taxon>
        <taxon>Meganyctiphanes</taxon>
    </lineage>
</organism>